<accession>A0A1K1T308</accession>
<dbReference type="AlphaFoldDB" id="A0A1K1T308"/>
<sequence>MLPGRRMLRAMPSRAERYVAHLDTLTGNTEPRLQPIPSTHAGLDDVIAFVYADEPEPRYLTGATYGLSLADHPEWHGVKPELWISVRSDDPVWALAIGYLAEQLRGTCPFVYGDTIDFGQPIAPESAMTAFAVSAPAGLDAHQYTLIDIGGAPVSIAGCYPVHDTERRYIREHGIDAFWQLDWDLYDVRRPPVV</sequence>
<organism evidence="2 3">
    <name type="scientific">Amycolatopsis australiensis</name>
    <dbReference type="NCBI Taxonomy" id="546364"/>
    <lineage>
        <taxon>Bacteria</taxon>
        <taxon>Bacillati</taxon>
        <taxon>Actinomycetota</taxon>
        <taxon>Actinomycetes</taxon>
        <taxon>Pseudonocardiales</taxon>
        <taxon>Pseudonocardiaceae</taxon>
        <taxon>Amycolatopsis</taxon>
    </lineage>
</organism>
<keyword evidence="3" id="KW-1185">Reference proteome</keyword>
<dbReference type="EMBL" id="FPJG01000006">
    <property type="protein sequence ID" value="SFW90900.1"/>
    <property type="molecule type" value="Genomic_DNA"/>
</dbReference>
<reference evidence="3" key="1">
    <citation type="submission" date="2016-11" db="EMBL/GenBank/DDBJ databases">
        <authorList>
            <person name="Varghese N."/>
            <person name="Submissions S."/>
        </authorList>
    </citation>
    <scope>NUCLEOTIDE SEQUENCE [LARGE SCALE GENOMIC DNA]</scope>
    <source>
        <strain evidence="3">DSM 44671</strain>
    </source>
</reference>
<dbReference type="Proteomes" id="UP000182740">
    <property type="component" value="Unassembled WGS sequence"/>
</dbReference>
<dbReference type="Pfam" id="PF05076">
    <property type="entry name" value="SUFU"/>
    <property type="match status" value="1"/>
</dbReference>
<name>A0A1K1T308_9PSEU</name>
<evidence type="ECO:0000259" key="1">
    <source>
        <dbReference type="Pfam" id="PF05076"/>
    </source>
</evidence>
<protein>
    <submittedName>
        <fullName evidence="2">Suppressor of fused protein (SUFU)</fullName>
    </submittedName>
</protein>
<gene>
    <name evidence="2" type="ORF">SAMN04489730_7747</name>
</gene>
<proteinExistence type="predicted"/>
<evidence type="ECO:0000313" key="2">
    <source>
        <dbReference type="EMBL" id="SFW90900.1"/>
    </source>
</evidence>
<dbReference type="InterPro" id="IPR020941">
    <property type="entry name" value="SUFU-like_domain"/>
</dbReference>
<evidence type="ECO:0000313" key="3">
    <source>
        <dbReference type="Proteomes" id="UP000182740"/>
    </source>
</evidence>
<feature type="domain" description="Suppressor of fused-like" evidence="1">
    <location>
        <begin position="45"/>
        <end position="190"/>
    </location>
</feature>